<gene>
    <name evidence="3" type="ORF">BAUCODRAFT_66893</name>
</gene>
<name>M2LTJ5_BAUPA</name>
<dbReference type="PANTHER" id="PTHR16184:SF6">
    <property type="entry name" value="ELONGATOR COMPLEX PROTEIN 6"/>
    <property type="match status" value="1"/>
</dbReference>
<evidence type="ECO:0008006" key="5">
    <source>
        <dbReference type="Google" id="ProtNLM"/>
    </source>
</evidence>
<dbReference type="eggNOG" id="ENOG502SAXJ">
    <property type="taxonomic scope" value="Eukaryota"/>
</dbReference>
<sequence>MTSRNRIPHQLEPYLRLPPEASLIVLTSTLGCSATWLTARFVSSLLDYTDDEGGETAVVLASWLRDASWWKQELRRAAGTDVAKSVESKRLTIVDFLCNDNGTVLDTIESTLRTAITTAKQGTRKVTLILENPDTLLALGQTTALTLSQVLLKLRTLVHATAVVLSADLPLLEAASEHAEKVPTPIEAETAAFAVQQAHQAGYVISVRELDTGAARDVSGVLRVTMGGGVYGAAEGTLAGKEMEALYLVQRDGNVKVFERGSATF</sequence>
<dbReference type="InterPro" id="IPR018627">
    <property type="entry name" value="ELP6"/>
</dbReference>
<evidence type="ECO:0000256" key="2">
    <source>
        <dbReference type="ARBA" id="ARBA00008837"/>
    </source>
</evidence>
<dbReference type="GO" id="GO:0002098">
    <property type="term" value="P:tRNA wobble uridine modification"/>
    <property type="evidence" value="ECO:0007669"/>
    <property type="project" value="InterPro"/>
</dbReference>
<evidence type="ECO:0000313" key="4">
    <source>
        <dbReference type="Proteomes" id="UP000011761"/>
    </source>
</evidence>
<dbReference type="UniPathway" id="UPA00988"/>
<comment type="similarity">
    <text evidence="2">Belongs to the ELP6 family.</text>
</comment>
<keyword evidence="4" id="KW-1185">Reference proteome</keyword>
<evidence type="ECO:0000256" key="1">
    <source>
        <dbReference type="ARBA" id="ARBA00005043"/>
    </source>
</evidence>
<dbReference type="PROSITE" id="PS51257">
    <property type="entry name" value="PROKAR_LIPOPROTEIN"/>
    <property type="match status" value="1"/>
</dbReference>
<comment type="pathway">
    <text evidence="1">tRNA modification; 5-methoxycarbonylmethyl-2-thiouridine-tRNA biosynthesis.</text>
</comment>
<dbReference type="InterPro" id="IPR027417">
    <property type="entry name" value="P-loop_NTPase"/>
</dbReference>
<dbReference type="KEGG" id="bcom:BAUCODRAFT_66893"/>
<dbReference type="Gene3D" id="3.40.50.300">
    <property type="entry name" value="P-loop containing nucleotide triphosphate hydrolases"/>
    <property type="match status" value="1"/>
</dbReference>
<dbReference type="OMA" id="LYFIQRD"/>
<dbReference type="AlphaFoldDB" id="M2LTJ5"/>
<evidence type="ECO:0000313" key="3">
    <source>
        <dbReference type="EMBL" id="EMC97857.1"/>
    </source>
</evidence>
<reference evidence="3 4" key="1">
    <citation type="journal article" date="2012" name="PLoS Pathog.">
        <title>Diverse lifestyles and strategies of plant pathogenesis encoded in the genomes of eighteen Dothideomycetes fungi.</title>
        <authorList>
            <person name="Ohm R.A."/>
            <person name="Feau N."/>
            <person name="Henrissat B."/>
            <person name="Schoch C.L."/>
            <person name="Horwitz B.A."/>
            <person name="Barry K.W."/>
            <person name="Condon B.J."/>
            <person name="Copeland A.C."/>
            <person name="Dhillon B."/>
            <person name="Glaser F."/>
            <person name="Hesse C.N."/>
            <person name="Kosti I."/>
            <person name="LaButti K."/>
            <person name="Lindquist E.A."/>
            <person name="Lucas S."/>
            <person name="Salamov A.A."/>
            <person name="Bradshaw R.E."/>
            <person name="Ciuffetti L."/>
            <person name="Hamelin R.C."/>
            <person name="Kema G.H.J."/>
            <person name="Lawrence C."/>
            <person name="Scott J.A."/>
            <person name="Spatafora J.W."/>
            <person name="Turgeon B.G."/>
            <person name="de Wit P.J.G.M."/>
            <person name="Zhong S."/>
            <person name="Goodwin S.B."/>
            <person name="Grigoriev I.V."/>
        </authorList>
    </citation>
    <scope>NUCLEOTIDE SEQUENCE [LARGE SCALE GENOMIC DNA]</scope>
    <source>
        <strain evidence="3 4">UAMH 10762</strain>
    </source>
</reference>
<dbReference type="OrthoDB" id="9995306at2759"/>
<protein>
    <recommendedName>
        <fullName evidence="5">Elongator complex protein 6</fullName>
    </recommendedName>
</protein>
<dbReference type="RefSeq" id="XP_007674633.1">
    <property type="nucleotide sequence ID" value="XM_007676443.1"/>
</dbReference>
<dbReference type="CDD" id="cd19495">
    <property type="entry name" value="Elp6"/>
    <property type="match status" value="1"/>
</dbReference>
<dbReference type="EMBL" id="KB445553">
    <property type="protein sequence ID" value="EMC97857.1"/>
    <property type="molecule type" value="Genomic_DNA"/>
</dbReference>
<dbReference type="PANTHER" id="PTHR16184">
    <property type="entry name" value="ELONGATOR COMPLEX PROTEIN 6"/>
    <property type="match status" value="1"/>
</dbReference>
<dbReference type="HOGENOM" id="CLU_059771_0_0_1"/>
<dbReference type="Proteomes" id="UP000011761">
    <property type="component" value="Unassembled WGS sequence"/>
</dbReference>
<organism evidence="3 4">
    <name type="scientific">Baudoinia panamericana (strain UAMH 10762)</name>
    <name type="common">Angels' share fungus</name>
    <name type="synonym">Baudoinia compniacensis (strain UAMH 10762)</name>
    <dbReference type="NCBI Taxonomy" id="717646"/>
    <lineage>
        <taxon>Eukaryota</taxon>
        <taxon>Fungi</taxon>
        <taxon>Dikarya</taxon>
        <taxon>Ascomycota</taxon>
        <taxon>Pezizomycotina</taxon>
        <taxon>Dothideomycetes</taxon>
        <taxon>Dothideomycetidae</taxon>
        <taxon>Mycosphaerellales</taxon>
        <taxon>Teratosphaeriaceae</taxon>
        <taxon>Baudoinia</taxon>
    </lineage>
</organism>
<proteinExistence type="inferred from homology"/>
<dbReference type="GeneID" id="19116318"/>
<dbReference type="GO" id="GO:0033588">
    <property type="term" value="C:elongator holoenzyme complex"/>
    <property type="evidence" value="ECO:0007669"/>
    <property type="project" value="InterPro"/>
</dbReference>
<accession>M2LTJ5</accession>